<evidence type="ECO:0000313" key="4">
    <source>
        <dbReference type="EMBL" id="CAK9257940.1"/>
    </source>
</evidence>
<keyword evidence="3" id="KW-0732">Signal</keyword>
<evidence type="ECO:0000256" key="3">
    <source>
        <dbReference type="SAM" id="SignalP"/>
    </source>
</evidence>
<comment type="similarity">
    <text evidence="1">Belongs to the multi antimicrobial extrusion (MATE) (TC 2.A.66.1) family.</text>
</comment>
<feature type="chain" id="PRO_5046888723" evidence="3">
    <location>
        <begin position="20"/>
        <end position="157"/>
    </location>
</feature>
<gene>
    <name evidence="4" type="ORF">CSSPJE1EN1_LOCUS3418</name>
</gene>
<sequence length="157" mass="17022">MFMGVIMAAMVLLLQNVWGCAFSREQEVLVHVSRTTPYLAVLVVLNCCQTVLAGLVRGVGWQKWGVNAKLGAQHYGVGLPTAIILVLVFHFNSRGFWIGMLSGVAVQTVALTIISLSANWENLSKEALDRIFSSQSSLPCTIVPLLDDKVETSVSTS</sequence>
<dbReference type="PANTHER" id="PTHR11206">
    <property type="entry name" value="MULTIDRUG RESISTANCE PROTEIN"/>
    <property type="match status" value="1"/>
</dbReference>
<evidence type="ECO:0000256" key="2">
    <source>
        <dbReference type="SAM" id="Phobius"/>
    </source>
</evidence>
<keyword evidence="5" id="KW-1185">Reference proteome</keyword>
<feature type="transmembrane region" description="Helical" evidence="2">
    <location>
        <begin position="97"/>
        <end position="120"/>
    </location>
</feature>
<proteinExistence type="inferred from homology"/>
<keyword evidence="2" id="KW-0812">Transmembrane</keyword>
<organism evidence="4 5">
    <name type="scientific">Sphagnum jensenii</name>
    <dbReference type="NCBI Taxonomy" id="128206"/>
    <lineage>
        <taxon>Eukaryota</taxon>
        <taxon>Viridiplantae</taxon>
        <taxon>Streptophyta</taxon>
        <taxon>Embryophyta</taxon>
        <taxon>Bryophyta</taxon>
        <taxon>Sphagnophytina</taxon>
        <taxon>Sphagnopsida</taxon>
        <taxon>Sphagnales</taxon>
        <taxon>Sphagnaceae</taxon>
        <taxon>Sphagnum</taxon>
    </lineage>
</organism>
<reference evidence="4" key="1">
    <citation type="submission" date="2024-02" db="EMBL/GenBank/DDBJ databases">
        <authorList>
            <consortium name="ELIXIR-Norway"/>
            <consortium name="Elixir Norway"/>
        </authorList>
    </citation>
    <scope>NUCLEOTIDE SEQUENCE</scope>
</reference>
<feature type="signal peptide" evidence="3">
    <location>
        <begin position="1"/>
        <end position="19"/>
    </location>
</feature>
<evidence type="ECO:0000313" key="5">
    <source>
        <dbReference type="Proteomes" id="UP001497444"/>
    </source>
</evidence>
<dbReference type="EMBL" id="OZ020106">
    <property type="protein sequence ID" value="CAK9257940.1"/>
    <property type="molecule type" value="Genomic_DNA"/>
</dbReference>
<name>A0ABP0VXZ8_9BRYO</name>
<protein>
    <submittedName>
        <fullName evidence="4">Uncharacterized protein</fullName>
    </submittedName>
</protein>
<keyword evidence="2" id="KW-0472">Membrane</keyword>
<feature type="transmembrane region" description="Helical" evidence="2">
    <location>
        <begin position="38"/>
        <end position="60"/>
    </location>
</feature>
<keyword evidence="2" id="KW-1133">Transmembrane helix</keyword>
<dbReference type="InterPro" id="IPR002528">
    <property type="entry name" value="MATE_fam"/>
</dbReference>
<feature type="transmembrane region" description="Helical" evidence="2">
    <location>
        <begin position="72"/>
        <end position="91"/>
    </location>
</feature>
<dbReference type="Pfam" id="PF01554">
    <property type="entry name" value="MatE"/>
    <property type="match status" value="1"/>
</dbReference>
<dbReference type="Proteomes" id="UP001497444">
    <property type="component" value="Chromosome 11"/>
</dbReference>
<accession>A0ABP0VXZ8</accession>
<evidence type="ECO:0000256" key="1">
    <source>
        <dbReference type="ARBA" id="ARBA00010199"/>
    </source>
</evidence>